<evidence type="ECO:0000313" key="4">
    <source>
        <dbReference type="EMBL" id="CUB08072.1"/>
    </source>
</evidence>
<evidence type="ECO:0000256" key="2">
    <source>
        <dbReference type="ARBA" id="ARBA00022748"/>
    </source>
</evidence>
<sequence length="294" mass="30627">MGFVTVAAFLALAATGWVVWPLVRHQGGASDEATQARAALAVLREEFAALEAARAAGELDEAAHAQARRELEARALAEAQALEARVRGREISPVAAALVALGVPLLAALGYLWVGSPRWASDEAVLAATREAEVAQAASAAGISPEQIRAMVSRLEARLESGEGDAQAWMMLARSYRVLGDPAFVAAGWARLGAKIPQEPAVLVEWAELLVVARGGFDAESTALLERALALAPDEPKALAMGGAAAAAAGEHAKAVERWERLLAQAPAEGEFAQTLRAAIEAERQKAGLPPSGN</sequence>
<dbReference type="AlphaFoldDB" id="A0A0K6IXP3"/>
<evidence type="ECO:0000313" key="5">
    <source>
        <dbReference type="Proteomes" id="UP000182108"/>
    </source>
</evidence>
<dbReference type="RefSeq" id="WP_055424310.1">
    <property type="nucleotide sequence ID" value="NZ_CYHH01000019.1"/>
</dbReference>
<dbReference type="GO" id="GO:0030313">
    <property type="term" value="C:cell envelope"/>
    <property type="evidence" value="ECO:0007669"/>
    <property type="project" value="UniProtKB-SubCell"/>
</dbReference>
<proteinExistence type="predicted"/>
<keyword evidence="3" id="KW-1133">Transmembrane helix</keyword>
<keyword evidence="5" id="KW-1185">Reference proteome</keyword>
<dbReference type="InterPro" id="IPR011990">
    <property type="entry name" value="TPR-like_helical_dom_sf"/>
</dbReference>
<comment type="subcellular location">
    <subcellularLocation>
        <location evidence="1">Cell envelope</location>
    </subcellularLocation>
</comment>
<protein>
    <submittedName>
        <fullName evidence="4">Cytochrome c-type biogenesis protein CcmI</fullName>
    </submittedName>
</protein>
<dbReference type="NCBIfam" id="TIGR03142">
    <property type="entry name" value="cytochro_ccmI"/>
    <property type="match status" value="1"/>
</dbReference>
<keyword evidence="3" id="KW-0472">Membrane</keyword>
<dbReference type="InterPro" id="IPR017560">
    <property type="entry name" value="Cyt_c_biogenesis_CcmI"/>
</dbReference>
<gene>
    <name evidence="4" type="ORF">Ga0061068_11923</name>
</gene>
<dbReference type="Proteomes" id="UP000182108">
    <property type="component" value="Unassembled WGS sequence"/>
</dbReference>
<reference evidence="5" key="1">
    <citation type="submission" date="2015-08" db="EMBL/GenBank/DDBJ databases">
        <authorList>
            <person name="Babu N.S."/>
            <person name="Beckwith C.J."/>
            <person name="Beseler K.G."/>
            <person name="Brison A."/>
            <person name="Carone J.V."/>
            <person name="Caskin T.P."/>
            <person name="Diamond M."/>
            <person name="Durham M.E."/>
            <person name="Foxe J.M."/>
            <person name="Go M."/>
            <person name="Henderson B.A."/>
            <person name="Jones I.B."/>
            <person name="McGettigan J.A."/>
            <person name="Micheletti S.J."/>
            <person name="Nasrallah M.E."/>
            <person name="Ortiz D."/>
            <person name="Piller C.R."/>
            <person name="Privatt S.R."/>
            <person name="Schneider S.L."/>
            <person name="Sharp S."/>
            <person name="Smith T.C."/>
            <person name="Stanton J.D."/>
            <person name="Ullery H.E."/>
            <person name="Wilson R.J."/>
            <person name="Serrano M.G."/>
            <person name="Buck G."/>
            <person name="Lee V."/>
            <person name="Wang Y."/>
            <person name="Carvalho R."/>
            <person name="Voegtly L."/>
            <person name="Shi R."/>
            <person name="Duckworth R."/>
            <person name="Johnson A."/>
            <person name="Loviza R."/>
            <person name="Walstead R."/>
            <person name="Shah Z."/>
            <person name="Kiflezghi M."/>
            <person name="Wade K."/>
            <person name="Ball S.L."/>
            <person name="Bradley K.W."/>
            <person name="Asai D.J."/>
            <person name="Bowman C.A."/>
            <person name="Russell D.A."/>
            <person name="Pope W.H."/>
            <person name="Jacobs-Sera D."/>
            <person name="Hendrix R.W."/>
            <person name="Hatfull G.F."/>
        </authorList>
    </citation>
    <scope>NUCLEOTIDE SEQUENCE [LARGE SCALE GENOMIC DNA]</scope>
    <source>
        <strain evidence="5">JCM 19170</strain>
    </source>
</reference>
<keyword evidence="2" id="KW-0201">Cytochrome c-type biogenesis</keyword>
<dbReference type="OrthoDB" id="9776053at2"/>
<organism evidence="4 5">
    <name type="scientific">Tepidiphilus thermophilus</name>
    <dbReference type="NCBI Taxonomy" id="876478"/>
    <lineage>
        <taxon>Bacteria</taxon>
        <taxon>Pseudomonadati</taxon>
        <taxon>Pseudomonadota</taxon>
        <taxon>Hydrogenophilia</taxon>
        <taxon>Hydrogenophilales</taxon>
        <taxon>Hydrogenophilaceae</taxon>
        <taxon>Tepidiphilus</taxon>
    </lineage>
</organism>
<dbReference type="InterPro" id="IPR051263">
    <property type="entry name" value="C-type_cytochrome_biogenesis"/>
</dbReference>
<name>A0A0K6IXP3_9PROT</name>
<dbReference type="Gene3D" id="1.25.40.10">
    <property type="entry name" value="Tetratricopeptide repeat domain"/>
    <property type="match status" value="1"/>
</dbReference>
<evidence type="ECO:0000256" key="1">
    <source>
        <dbReference type="ARBA" id="ARBA00004196"/>
    </source>
</evidence>
<dbReference type="EMBL" id="CYHH01000019">
    <property type="protein sequence ID" value="CUB08072.1"/>
    <property type="molecule type" value="Genomic_DNA"/>
</dbReference>
<dbReference type="GO" id="GO:0017004">
    <property type="term" value="P:cytochrome complex assembly"/>
    <property type="evidence" value="ECO:0007669"/>
    <property type="project" value="UniProtKB-KW"/>
</dbReference>
<accession>A0A0K6IXP3</accession>
<keyword evidence="3" id="KW-0812">Transmembrane</keyword>
<feature type="transmembrane region" description="Helical" evidence="3">
    <location>
        <begin position="94"/>
        <end position="114"/>
    </location>
</feature>
<dbReference type="PANTHER" id="PTHR47870">
    <property type="entry name" value="CYTOCHROME C-TYPE BIOGENESIS PROTEIN CCMH"/>
    <property type="match status" value="1"/>
</dbReference>
<dbReference type="PANTHER" id="PTHR47870:SF1">
    <property type="entry name" value="CYTOCHROME C-TYPE BIOGENESIS PROTEIN CCMH"/>
    <property type="match status" value="1"/>
</dbReference>
<dbReference type="SUPFAM" id="SSF48452">
    <property type="entry name" value="TPR-like"/>
    <property type="match status" value="1"/>
</dbReference>
<evidence type="ECO:0000256" key="3">
    <source>
        <dbReference type="SAM" id="Phobius"/>
    </source>
</evidence>
<dbReference type="GO" id="GO:0005886">
    <property type="term" value="C:plasma membrane"/>
    <property type="evidence" value="ECO:0007669"/>
    <property type="project" value="TreeGrafter"/>
</dbReference>